<feature type="chain" id="PRO_5046401018" description="Secreted protein" evidence="1">
    <location>
        <begin position="26"/>
        <end position="162"/>
    </location>
</feature>
<keyword evidence="1" id="KW-0732">Signal</keyword>
<gene>
    <name evidence="2" type="ORF">ACFSJG_21050</name>
</gene>
<reference evidence="3" key="1">
    <citation type="journal article" date="2019" name="Int. J. Syst. Evol. Microbiol.">
        <title>The Global Catalogue of Microorganisms (GCM) 10K type strain sequencing project: providing services to taxonomists for standard genome sequencing and annotation.</title>
        <authorList>
            <consortium name="The Broad Institute Genomics Platform"/>
            <consortium name="The Broad Institute Genome Sequencing Center for Infectious Disease"/>
            <person name="Wu L."/>
            <person name="Ma J."/>
        </authorList>
    </citation>
    <scope>NUCLEOTIDE SEQUENCE [LARGE SCALE GENOMIC DNA]</scope>
    <source>
        <strain evidence="3">DT72</strain>
    </source>
</reference>
<sequence length="162" mass="15911">MATTLSGAAVAAVAVTLTATPTASAQGAAPAAPTITATTNGAKVTIDLDDPNSGIEHALTGCSALLVDPLKAAPLLPSLISGTFPPLEDIDPAILAWGPGLPPTTALDRTWTYVTPDLPAGIYLAVGVCVNTLAPGDPGVAFTPVFVGGPLEIGSSVLESGS</sequence>
<evidence type="ECO:0000313" key="3">
    <source>
        <dbReference type="Proteomes" id="UP001597286"/>
    </source>
</evidence>
<keyword evidence="3" id="KW-1185">Reference proteome</keyword>
<evidence type="ECO:0000256" key="1">
    <source>
        <dbReference type="SAM" id="SignalP"/>
    </source>
</evidence>
<name>A0ABW4PAG7_9NOCA</name>
<evidence type="ECO:0008006" key="4">
    <source>
        <dbReference type="Google" id="ProtNLM"/>
    </source>
</evidence>
<evidence type="ECO:0000313" key="2">
    <source>
        <dbReference type="EMBL" id="MFD1814714.1"/>
    </source>
</evidence>
<dbReference type="Proteomes" id="UP001597286">
    <property type="component" value="Unassembled WGS sequence"/>
</dbReference>
<dbReference type="RefSeq" id="WP_378487186.1">
    <property type="nucleotide sequence ID" value="NZ_JBHUFB010000019.1"/>
</dbReference>
<protein>
    <recommendedName>
        <fullName evidence="4">Secreted protein</fullName>
    </recommendedName>
</protein>
<feature type="signal peptide" evidence="1">
    <location>
        <begin position="1"/>
        <end position="25"/>
    </location>
</feature>
<dbReference type="EMBL" id="JBHUFB010000019">
    <property type="protein sequence ID" value="MFD1814714.1"/>
    <property type="molecule type" value="Genomic_DNA"/>
</dbReference>
<organism evidence="2 3">
    <name type="scientific">Rhodococcus gannanensis</name>
    <dbReference type="NCBI Taxonomy" id="1960308"/>
    <lineage>
        <taxon>Bacteria</taxon>
        <taxon>Bacillati</taxon>
        <taxon>Actinomycetota</taxon>
        <taxon>Actinomycetes</taxon>
        <taxon>Mycobacteriales</taxon>
        <taxon>Nocardiaceae</taxon>
        <taxon>Rhodococcus</taxon>
    </lineage>
</organism>
<comment type="caution">
    <text evidence="2">The sequence shown here is derived from an EMBL/GenBank/DDBJ whole genome shotgun (WGS) entry which is preliminary data.</text>
</comment>
<proteinExistence type="predicted"/>
<accession>A0ABW4PAG7</accession>